<gene>
    <name evidence="2" type="ORF">C1638_017465</name>
</gene>
<name>A0A316WLG9_9FLAO</name>
<dbReference type="EMBL" id="PPEI02000005">
    <property type="protein sequence ID" value="PWN62282.1"/>
    <property type="molecule type" value="Genomic_DNA"/>
</dbReference>
<accession>A0A316WLG9</accession>
<reference evidence="2" key="1">
    <citation type="submission" date="2018-04" db="EMBL/GenBank/DDBJ databases">
        <title>Draft Genome Sequences of Chryseobacterium lactis NCTC11390T isolated from milk, Chryseobacterium oncorhynchi 701B-08T from rainbow trout, and Chryseobacterium viscerum 687B-08T from diseased fish.</title>
        <authorList>
            <person name="Jeong J.-J."/>
            <person name="Lee Y.J."/>
            <person name="Pathiraja D."/>
            <person name="Park B."/>
            <person name="Choi I.-G."/>
            <person name="Kim K.D."/>
        </authorList>
    </citation>
    <scope>NUCLEOTIDE SEQUENCE [LARGE SCALE GENOMIC DNA]</scope>
    <source>
        <strain evidence="2">701B-08</strain>
    </source>
</reference>
<proteinExistence type="predicted"/>
<evidence type="ECO:0000313" key="2">
    <source>
        <dbReference type="EMBL" id="PWN62282.1"/>
    </source>
</evidence>
<feature type="region of interest" description="Disordered" evidence="1">
    <location>
        <begin position="114"/>
        <end position="139"/>
    </location>
</feature>
<evidence type="ECO:0000313" key="3">
    <source>
        <dbReference type="Proteomes" id="UP000236182"/>
    </source>
</evidence>
<dbReference type="Proteomes" id="UP000236182">
    <property type="component" value="Unassembled WGS sequence"/>
</dbReference>
<organism evidence="2 3">
    <name type="scientific">Chryseobacterium oncorhynchi</name>
    <dbReference type="NCBI Taxonomy" id="741074"/>
    <lineage>
        <taxon>Bacteria</taxon>
        <taxon>Pseudomonadati</taxon>
        <taxon>Bacteroidota</taxon>
        <taxon>Flavobacteriia</taxon>
        <taxon>Flavobacteriales</taxon>
        <taxon>Weeksellaceae</taxon>
        <taxon>Chryseobacterium group</taxon>
        <taxon>Chryseobacterium</taxon>
    </lineage>
</organism>
<comment type="caution">
    <text evidence="2">The sequence shown here is derived from an EMBL/GenBank/DDBJ whole genome shotgun (WGS) entry which is preliminary data.</text>
</comment>
<sequence>MKSYGNMLKILKNSIQHHFYQKRNFQLIQNINLTTINMNETIKMHLDGIAEELKGTPNSFLFLLSDKDDVHAVKNCPDHNAAALMFIYIDSTESIDTAFSTYVLNMAAELGEQPEKSFQERLSDRMDEKGTPILEHLSEDYCPEVKESKEIQQNEK</sequence>
<protein>
    <submittedName>
        <fullName evidence="2">Uncharacterized protein</fullName>
    </submittedName>
</protein>
<evidence type="ECO:0000256" key="1">
    <source>
        <dbReference type="SAM" id="MobiDB-lite"/>
    </source>
</evidence>
<dbReference type="AlphaFoldDB" id="A0A316WLG9"/>
<keyword evidence="3" id="KW-1185">Reference proteome</keyword>